<keyword evidence="3" id="KW-1185">Reference proteome</keyword>
<dbReference type="PANTHER" id="PTHR33055">
    <property type="entry name" value="TRANSPOSASE FOR INSERTION SEQUENCE ELEMENT IS1111A"/>
    <property type="match status" value="1"/>
</dbReference>
<evidence type="ECO:0000313" key="2">
    <source>
        <dbReference type="EMBL" id="MFD1331131.1"/>
    </source>
</evidence>
<dbReference type="Pfam" id="PF01548">
    <property type="entry name" value="DEDD_Tnp_IS110"/>
    <property type="match status" value="1"/>
</dbReference>
<dbReference type="PANTHER" id="PTHR33055:SF13">
    <property type="entry name" value="TRANSPOSASE"/>
    <property type="match status" value="1"/>
</dbReference>
<feature type="non-terminal residue" evidence="2">
    <location>
        <position position="130"/>
    </location>
</feature>
<reference evidence="3" key="1">
    <citation type="journal article" date="2019" name="Int. J. Syst. Evol. Microbiol.">
        <title>The Global Catalogue of Microorganisms (GCM) 10K type strain sequencing project: providing services to taxonomists for standard genome sequencing and annotation.</title>
        <authorList>
            <consortium name="The Broad Institute Genomics Platform"/>
            <consortium name="The Broad Institute Genome Sequencing Center for Infectious Disease"/>
            <person name="Wu L."/>
            <person name="Ma J."/>
        </authorList>
    </citation>
    <scope>NUCLEOTIDE SEQUENCE [LARGE SCALE GENOMIC DNA]</scope>
    <source>
        <strain evidence="3">CCUG 61696</strain>
    </source>
</reference>
<dbReference type="RefSeq" id="WP_378774333.1">
    <property type="nucleotide sequence ID" value="NZ_JBHTMX010000014.1"/>
</dbReference>
<sequence length="130" mass="13572">MSIDPGFVGCDVSKAHLDLFDGALGRAERIANDAPAIAGFIERLRGRAVFVAFEATGRYDGALARALDAAGLPYARVNPAKARAFARATGRLAKTDAIDARMLAAMAQALRPAPAPPKSDARARLAALVL</sequence>
<organism evidence="2 3">
    <name type="scientific">Methylopila musalis</name>
    <dbReference type="NCBI Taxonomy" id="1134781"/>
    <lineage>
        <taxon>Bacteria</taxon>
        <taxon>Pseudomonadati</taxon>
        <taxon>Pseudomonadota</taxon>
        <taxon>Alphaproteobacteria</taxon>
        <taxon>Hyphomicrobiales</taxon>
        <taxon>Methylopilaceae</taxon>
        <taxon>Methylopila</taxon>
    </lineage>
</organism>
<gene>
    <name evidence="2" type="ORF">ACFQ4O_03895</name>
</gene>
<accession>A0ABW3Z4E9</accession>
<dbReference type="Proteomes" id="UP001597171">
    <property type="component" value="Unassembled WGS sequence"/>
</dbReference>
<evidence type="ECO:0000259" key="1">
    <source>
        <dbReference type="Pfam" id="PF01548"/>
    </source>
</evidence>
<dbReference type="InterPro" id="IPR002525">
    <property type="entry name" value="Transp_IS110-like_N"/>
</dbReference>
<dbReference type="EMBL" id="JBHTMX010000014">
    <property type="protein sequence ID" value="MFD1331131.1"/>
    <property type="molecule type" value="Genomic_DNA"/>
</dbReference>
<name>A0ABW3Z4E9_9HYPH</name>
<comment type="caution">
    <text evidence="2">The sequence shown here is derived from an EMBL/GenBank/DDBJ whole genome shotgun (WGS) entry which is preliminary data.</text>
</comment>
<protein>
    <submittedName>
        <fullName evidence="2">Transposase</fullName>
    </submittedName>
</protein>
<dbReference type="InterPro" id="IPR047650">
    <property type="entry name" value="Transpos_IS110"/>
</dbReference>
<feature type="domain" description="Transposase IS110-like N-terminal" evidence="1">
    <location>
        <begin position="8"/>
        <end position="128"/>
    </location>
</feature>
<evidence type="ECO:0000313" key="3">
    <source>
        <dbReference type="Proteomes" id="UP001597171"/>
    </source>
</evidence>
<proteinExistence type="predicted"/>